<dbReference type="EMBL" id="ASHM01019400">
    <property type="protein sequence ID" value="PNY00834.1"/>
    <property type="molecule type" value="Genomic_DNA"/>
</dbReference>
<dbReference type="PRINTS" id="PR00364">
    <property type="entry name" value="DISEASERSIST"/>
</dbReference>
<organism evidence="9 10">
    <name type="scientific">Trifolium pratense</name>
    <name type="common">Red clover</name>
    <dbReference type="NCBI Taxonomy" id="57577"/>
    <lineage>
        <taxon>Eukaryota</taxon>
        <taxon>Viridiplantae</taxon>
        <taxon>Streptophyta</taxon>
        <taxon>Embryophyta</taxon>
        <taxon>Tracheophyta</taxon>
        <taxon>Spermatophyta</taxon>
        <taxon>Magnoliopsida</taxon>
        <taxon>eudicotyledons</taxon>
        <taxon>Gunneridae</taxon>
        <taxon>Pentapetalae</taxon>
        <taxon>rosids</taxon>
        <taxon>fabids</taxon>
        <taxon>Fabales</taxon>
        <taxon>Fabaceae</taxon>
        <taxon>Papilionoideae</taxon>
        <taxon>50 kb inversion clade</taxon>
        <taxon>NPAAA clade</taxon>
        <taxon>Hologalegina</taxon>
        <taxon>IRL clade</taxon>
        <taxon>Trifolieae</taxon>
        <taxon>Trifolium</taxon>
    </lineage>
</organism>
<dbReference type="GO" id="GO:0043531">
    <property type="term" value="F:ADP binding"/>
    <property type="evidence" value="ECO:0007669"/>
    <property type="project" value="InterPro"/>
</dbReference>
<dbReference type="InterPro" id="IPR042197">
    <property type="entry name" value="Apaf_helical"/>
</dbReference>
<dbReference type="SUPFAM" id="SSF52540">
    <property type="entry name" value="P-loop containing nucleoside triphosphate hydrolases"/>
    <property type="match status" value="1"/>
</dbReference>
<feature type="domain" description="Disease resistance N-terminal" evidence="6">
    <location>
        <begin position="2"/>
        <end position="56"/>
    </location>
</feature>
<keyword evidence="4" id="KW-0067">ATP-binding</keyword>
<dbReference type="GO" id="GO:0051707">
    <property type="term" value="P:response to other organism"/>
    <property type="evidence" value="ECO:0007669"/>
    <property type="project" value="UniProtKB-ARBA"/>
</dbReference>
<dbReference type="Pfam" id="PF23559">
    <property type="entry name" value="WHD_DRP"/>
    <property type="match status" value="1"/>
</dbReference>
<dbReference type="Gene3D" id="3.80.10.10">
    <property type="entry name" value="Ribonuclease Inhibitor"/>
    <property type="match status" value="3"/>
</dbReference>
<name>A0A2K3NCT2_TRIPR</name>
<dbReference type="SUPFAM" id="SSF52058">
    <property type="entry name" value="L domain-like"/>
    <property type="match status" value="1"/>
</dbReference>
<dbReference type="Pfam" id="PF18052">
    <property type="entry name" value="Rx_N"/>
    <property type="match status" value="1"/>
</dbReference>
<dbReference type="InterPro" id="IPR055414">
    <property type="entry name" value="LRR_R13L4/SHOC2-like"/>
</dbReference>
<dbReference type="AlphaFoldDB" id="A0A2K3NCT2"/>
<dbReference type="Gene3D" id="1.10.8.430">
    <property type="entry name" value="Helical domain of apoptotic protease-activating factors"/>
    <property type="match status" value="1"/>
</dbReference>
<evidence type="ECO:0000313" key="9">
    <source>
        <dbReference type="EMBL" id="PNY00834.1"/>
    </source>
</evidence>
<accession>A0A2K3NCT2</accession>
<evidence type="ECO:0000259" key="5">
    <source>
        <dbReference type="Pfam" id="PF00931"/>
    </source>
</evidence>
<dbReference type="InterPro" id="IPR058922">
    <property type="entry name" value="WHD_DRP"/>
</dbReference>
<dbReference type="InterPro" id="IPR036388">
    <property type="entry name" value="WH-like_DNA-bd_sf"/>
</dbReference>
<reference evidence="9 10" key="1">
    <citation type="journal article" date="2014" name="Am. J. Bot.">
        <title>Genome assembly and annotation for red clover (Trifolium pratense; Fabaceae).</title>
        <authorList>
            <person name="Istvanek J."/>
            <person name="Jaros M."/>
            <person name="Krenek A."/>
            <person name="Repkova J."/>
        </authorList>
    </citation>
    <scope>NUCLEOTIDE SEQUENCE [LARGE SCALE GENOMIC DNA]</scope>
    <source>
        <strain evidence="10">cv. Tatra</strain>
        <tissue evidence="9">Young leaves</tissue>
    </source>
</reference>
<dbReference type="SUPFAM" id="SSF52047">
    <property type="entry name" value="RNI-like"/>
    <property type="match status" value="1"/>
</dbReference>
<dbReference type="FunFam" id="1.10.10.10:FF:000322">
    <property type="entry name" value="Probable disease resistance protein At1g63360"/>
    <property type="match status" value="1"/>
</dbReference>
<feature type="domain" description="Disease resistance R13L4/SHOC-2-like LRR" evidence="8">
    <location>
        <begin position="524"/>
        <end position="803"/>
    </location>
</feature>
<dbReference type="InterPro" id="IPR002182">
    <property type="entry name" value="NB-ARC"/>
</dbReference>
<protein>
    <submittedName>
        <fullName evidence="9">Disease resistance protein rga3-like</fullName>
    </submittedName>
</protein>
<dbReference type="Pfam" id="PF23598">
    <property type="entry name" value="LRR_14"/>
    <property type="match status" value="1"/>
</dbReference>
<dbReference type="GO" id="GO:0005524">
    <property type="term" value="F:ATP binding"/>
    <property type="evidence" value="ECO:0007669"/>
    <property type="project" value="UniProtKB-KW"/>
</dbReference>
<evidence type="ECO:0000259" key="8">
    <source>
        <dbReference type="Pfam" id="PF23598"/>
    </source>
</evidence>
<dbReference type="Gene3D" id="1.20.5.4130">
    <property type="match status" value="1"/>
</dbReference>
<reference evidence="9 10" key="2">
    <citation type="journal article" date="2017" name="Front. Plant Sci.">
        <title>Gene Classification and Mining of Molecular Markers Useful in Red Clover (Trifolium pratense) Breeding.</title>
        <authorList>
            <person name="Istvanek J."/>
            <person name="Dluhosova J."/>
            <person name="Dluhos P."/>
            <person name="Patkova L."/>
            <person name="Nedelnik J."/>
            <person name="Repkova J."/>
        </authorList>
    </citation>
    <scope>NUCLEOTIDE SEQUENCE [LARGE SCALE GENOMIC DNA]</scope>
    <source>
        <strain evidence="10">cv. Tatra</strain>
        <tissue evidence="9">Young leaves</tissue>
    </source>
</reference>
<dbReference type="GO" id="GO:0006952">
    <property type="term" value="P:defense response"/>
    <property type="evidence" value="ECO:0007669"/>
    <property type="project" value="UniProtKB-KW"/>
</dbReference>
<dbReference type="InterPro" id="IPR032675">
    <property type="entry name" value="LRR_dom_sf"/>
</dbReference>
<sequence length="968" mass="110833">FKRLASLLTTIKATLKDAEEKQFTDKAIKDWLQKLKEAANVLDDILDECATEALEFEYEGLKCGLPYKVQSSCLSSFHPKHVVFRYKINKKMEGIRERLDEIAEEKCKFHLTEIVREKRSRVLEWRQTTSIISQPKVYGRDGDKDKITDFLVGNASGSKDLSVYPIVGLGGLGKTTLAQLIFNNERVIKHFELRMWVCVSEDFSLKRMTKSILESASGKPCDDADLELLQRKLLGFIQSKRYLLVLDDVWDDKQENWQRLRSVLACGGTGASILVTTRLVKVAEIMGTIPLHDISKLSDKDCWELFKQRAFAPNEEEAAELVVIGLEIIKKCGGVPLAAIALGSLLRFKRKETEWLFVKESKLWCLQDEDYVMPALRLSYLHLPVKLRQCFALCALFSKDEKISKQFLVELWIANGFISSNEKLDEEDIGNGVWNELYWRSFFQDIETDKFGKITCFKMHDLVHDLVQSVSEEVCCITDNDDIPSTSDKIRHLTFYKKGSLIEVDSTRLHSIKSLKTYVPPSGCCHIHLPHILKFYSLRALDLKYIKDVPSSISHLKYLRYLNLSWGDFETLPDSICKSWNLQTLKLDRCYRLRNLPANLIRLKSLQHLSLIDCYNLSSLPPQIGKLTSLRTLSIYVVGEKRGSLLAELGQLNLKGELHIKNLERVKCVEDAKEANMLSKHLDILKLSWGGTKMYQLQENVEQILEVLQPHTQELQELRVKGYPALPPLGKLPFLKKLSITNMCRVIYIDKESYDGGVTGGFIALEYLRLSYLPNLLKLSSENGENMFQHLFELNIDECPNLLGLPYLPSLKDMYISGKCKHELLSSIHKLGSLETLQFYRVEDLTRFPHGMLGNLTSLKTLFLWHCSKIESLDEVLQHMTSIQLLTLIHLPNLASLPDSLGNLSSLFSLQISDCPKLKCLPMCIQNLMDLKHLGIFGCRELKKRCEREIGEDWQKISHIQDIQISSF</sequence>
<feature type="domain" description="Disease resistance protein winged helix" evidence="7">
    <location>
        <begin position="396"/>
        <end position="467"/>
    </location>
</feature>
<keyword evidence="1" id="KW-0677">Repeat</keyword>
<gene>
    <name evidence="9" type="ORF">L195_g024121</name>
</gene>
<feature type="domain" description="NB-ARC" evidence="5">
    <location>
        <begin position="143"/>
        <end position="313"/>
    </location>
</feature>
<proteinExistence type="predicted"/>
<dbReference type="PANTHER" id="PTHR36766">
    <property type="entry name" value="PLANT BROAD-SPECTRUM MILDEW RESISTANCE PROTEIN RPW8"/>
    <property type="match status" value="1"/>
</dbReference>
<feature type="non-terminal residue" evidence="9">
    <location>
        <position position="1"/>
    </location>
</feature>
<evidence type="ECO:0000259" key="6">
    <source>
        <dbReference type="Pfam" id="PF18052"/>
    </source>
</evidence>
<dbReference type="PANTHER" id="PTHR36766:SF42">
    <property type="entry name" value="NB-ARC DOMAIN DISEASE RESISTANCE PROTEIN"/>
    <property type="match status" value="1"/>
</dbReference>
<dbReference type="InterPro" id="IPR027417">
    <property type="entry name" value="P-loop_NTPase"/>
</dbReference>
<evidence type="ECO:0000256" key="1">
    <source>
        <dbReference type="ARBA" id="ARBA00022737"/>
    </source>
</evidence>
<evidence type="ECO:0000256" key="3">
    <source>
        <dbReference type="ARBA" id="ARBA00022821"/>
    </source>
</evidence>
<evidence type="ECO:0000313" key="10">
    <source>
        <dbReference type="Proteomes" id="UP000236291"/>
    </source>
</evidence>
<evidence type="ECO:0000259" key="7">
    <source>
        <dbReference type="Pfam" id="PF23559"/>
    </source>
</evidence>
<dbReference type="Proteomes" id="UP000236291">
    <property type="component" value="Unassembled WGS sequence"/>
</dbReference>
<dbReference type="Pfam" id="PF00931">
    <property type="entry name" value="NB-ARC"/>
    <property type="match status" value="1"/>
</dbReference>
<dbReference type="FunFam" id="3.40.50.300:FF:001091">
    <property type="entry name" value="Probable disease resistance protein At1g61300"/>
    <property type="match status" value="1"/>
</dbReference>
<dbReference type="Gene3D" id="1.10.10.10">
    <property type="entry name" value="Winged helix-like DNA-binding domain superfamily/Winged helix DNA-binding domain"/>
    <property type="match status" value="1"/>
</dbReference>
<dbReference type="STRING" id="57577.A0A2K3NCT2"/>
<keyword evidence="3" id="KW-0611">Plant defense</keyword>
<comment type="caution">
    <text evidence="9">The sequence shown here is derived from an EMBL/GenBank/DDBJ whole genome shotgun (WGS) entry which is preliminary data.</text>
</comment>
<evidence type="ECO:0000256" key="2">
    <source>
        <dbReference type="ARBA" id="ARBA00022741"/>
    </source>
</evidence>
<dbReference type="InterPro" id="IPR041118">
    <property type="entry name" value="Rx_N"/>
</dbReference>
<dbReference type="Gene3D" id="3.40.50.300">
    <property type="entry name" value="P-loop containing nucleotide triphosphate hydrolases"/>
    <property type="match status" value="1"/>
</dbReference>
<evidence type="ECO:0000256" key="4">
    <source>
        <dbReference type="ARBA" id="ARBA00022840"/>
    </source>
</evidence>
<keyword evidence="2" id="KW-0547">Nucleotide-binding</keyword>